<reference evidence="1 2" key="1">
    <citation type="journal article" date="2024" name="Int. J. Syst. Evol. Microbiol.">
        <title>Paenibacillus hexagrammi sp. nov., a novel bacterium isolated from the gut content of Hexagrammos agrammus.</title>
        <authorList>
            <person name="Jung H.K."/>
            <person name="Kim D.G."/>
            <person name="Zin H."/>
            <person name="Park J."/>
            <person name="Jung H."/>
            <person name="Kim Y.O."/>
            <person name="Kong H.J."/>
            <person name="Kim J.W."/>
            <person name="Kim Y.S."/>
        </authorList>
    </citation>
    <scope>NUCLEOTIDE SEQUENCE [LARGE SCALE GENOMIC DNA]</scope>
    <source>
        <strain evidence="1 2">YPD9-1</strain>
    </source>
</reference>
<accession>A0ABY3SHP2</accession>
<name>A0ABY3SHP2_9BACL</name>
<evidence type="ECO:0000313" key="2">
    <source>
        <dbReference type="Proteomes" id="UP001649230"/>
    </source>
</evidence>
<dbReference type="RefSeq" id="WP_235119059.1">
    <property type="nucleotide sequence ID" value="NZ_CP090978.1"/>
</dbReference>
<gene>
    <name evidence="1" type="ORF">L0M14_24365</name>
</gene>
<protein>
    <submittedName>
        <fullName evidence="1">Uncharacterized protein</fullName>
    </submittedName>
</protein>
<organism evidence="1 2">
    <name type="scientific">Paenibacillus hexagrammi</name>
    <dbReference type="NCBI Taxonomy" id="2908839"/>
    <lineage>
        <taxon>Bacteria</taxon>
        <taxon>Bacillati</taxon>
        <taxon>Bacillota</taxon>
        <taxon>Bacilli</taxon>
        <taxon>Bacillales</taxon>
        <taxon>Paenibacillaceae</taxon>
        <taxon>Paenibacillus</taxon>
    </lineage>
</organism>
<evidence type="ECO:0000313" key="1">
    <source>
        <dbReference type="EMBL" id="UJF32716.1"/>
    </source>
</evidence>
<proteinExistence type="predicted"/>
<dbReference type="Proteomes" id="UP001649230">
    <property type="component" value="Chromosome"/>
</dbReference>
<sequence length="111" mass="13046">MRLLKLLQIYEVDGITPKHRSDRFNFDEIQGETFREIKPTEIGSPMVLSGVHTYAPFKTTRVQAIDRDGSDFRVLTRNTIYHFEIHTDQDNRLLHRPQRTNALVKADKNHK</sequence>
<dbReference type="EMBL" id="CP090978">
    <property type="protein sequence ID" value="UJF32716.1"/>
    <property type="molecule type" value="Genomic_DNA"/>
</dbReference>
<keyword evidence="2" id="KW-1185">Reference proteome</keyword>